<protein>
    <submittedName>
        <fullName evidence="4">Lactaldehyde reductase</fullName>
    </submittedName>
</protein>
<accession>A0A4Q7M4B1</accession>
<dbReference type="RefSeq" id="WP_130414186.1">
    <property type="nucleotide sequence ID" value="NZ_SGWX01000001.1"/>
</dbReference>
<dbReference type="FunFam" id="3.40.50.1970:FF:000003">
    <property type="entry name" value="Alcohol dehydrogenase, iron-containing"/>
    <property type="match status" value="1"/>
</dbReference>
<keyword evidence="1" id="KW-0560">Oxidoreductase</keyword>
<dbReference type="Pfam" id="PF25137">
    <property type="entry name" value="ADH_Fe_C"/>
    <property type="match status" value="1"/>
</dbReference>
<dbReference type="PROSITE" id="PS00913">
    <property type="entry name" value="ADH_IRON_1"/>
    <property type="match status" value="1"/>
</dbReference>
<dbReference type="PANTHER" id="PTHR11496">
    <property type="entry name" value="ALCOHOL DEHYDROGENASE"/>
    <property type="match status" value="1"/>
</dbReference>
<evidence type="ECO:0000259" key="2">
    <source>
        <dbReference type="Pfam" id="PF00465"/>
    </source>
</evidence>
<sequence>MAHRMIWNQTAYFGPGAIAQIPSELRARGFTKALVVSDQVLVDSGVTARVTDLLDDAGLGYEVFSDVAPNPPIANVQAGVAAFAAAKADVLIAVGGGSPQDTCKAIGIITANPEFSDVRSLEGVSATTYPSVPIVAVPTTAGTASETTINYVITDTERQRKFVCVDPHDIPVLAVVDPEMMATAPRALKVATGLDALTHAIEGYVTAGAWELSDLFHLKAIQVIAASLPAAADGDADAMERMAMGQYVAGMGYSNVGLGLVHAMAHPLGALFAAPHGVANGILLAPVMAFNAAATGEKYRDIAAAFGVDTTGMQIEAARKAAVDAVAALTRQLGNPTRIREIGASEADLPALAQAAFDDVCAGGNPRSASVAEIEALYRSLL</sequence>
<dbReference type="Gene3D" id="3.40.50.1970">
    <property type="match status" value="1"/>
</dbReference>
<evidence type="ECO:0000259" key="3">
    <source>
        <dbReference type="Pfam" id="PF25137"/>
    </source>
</evidence>
<dbReference type="PANTHER" id="PTHR11496:SF106">
    <property type="entry name" value="LACTALDEHYDE REDUCTASE"/>
    <property type="match status" value="1"/>
</dbReference>
<dbReference type="InterPro" id="IPR001670">
    <property type="entry name" value="ADH_Fe/GldA"/>
</dbReference>
<dbReference type="InterPro" id="IPR039697">
    <property type="entry name" value="Alcohol_dehydrogenase_Fe"/>
</dbReference>
<dbReference type="OrthoDB" id="323926at2"/>
<dbReference type="SUPFAM" id="SSF56796">
    <property type="entry name" value="Dehydroquinate synthase-like"/>
    <property type="match status" value="1"/>
</dbReference>
<dbReference type="InterPro" id="IPR013460">
    <property type="entry name" value="Lactal_redase"/>
</dbReference>
<name>A0A4Q7M4B1_9MICO</name>
<dbReference type="InterPro" id="IPR056798">
    <property type="entry name" value="ADH_Fe_C"/>
</dbReference>
<proteinExistence type="predicted"/>
<feature type="domain" description="Alcohol dehydrogenase iron-type/glycerol dehydrogenase GldA" evidence="2">
    <location>
        <begin position="10"/>
        <end position="178"/>
    </location>
</feature>
<feature type="domain" description="Fe-containing alcohol dehydrogenase-like C-terminal" evidence="3">
    <location>
        <begin position="190"/>
        <end position="381"/>
    </location>
</feature>
<evidence type="ECO:0000313" key="5">
    <source>
        <dbReference type="Proteomes" id="UP000293852"/>
    </source>
</evidence>
<dbReference type="Gene3D" id="1.20.1090.10">
    <property type="entry name" value="Dehydroquinate synthase-like - alpha domain"/>
    <property type="match status" value="1"/>
</dbReference>
<dbReference type="Proteomes" id="UP000293852">
    <property type="component" value="Unassembled WGS sequence"/>
</dbReference>
<dbReference type="GO" id="GO:0004022">
    <property type="term" value="F:alcohol dehydrogenase (NAD+) activity"/>
    <property type="evidence" value="ECO:0007669"/>
    <property type="project" value="TreeGrafter"/>
</dbReference>
<dbReference type="InterPro" id="IPR018211">
    <property type="entry name" value="ADH_Fe_CS"/>
</dbReference>
<dbReference type="GO" id="GO:0046872">
    <property type="term" value="F:metal ion binding"/>
    <property type="evidence" value="ECO:0007669"/>
    <property type="project" value="InterPro"/>
</dbReference>
<comment type="caution">
    <text evidence="4">The sequence shown here is derived from an EMBL/GenBank/DDBJ whole genome shotgun (WGS) entry which is preliminary data.</text>
</comment>
<dbReference type="EMBL" id="SGWX01000001">
    <property type="protein sequence ID" value="RZS61472.1"/>
    <property type="molecule type" value="Genomic_DNA"/>
</dbReference>
<dbReference type="Pfam" id="PF00465">
    <property type="entry name" value="Fe-ADH"/>
    <property type="match status" value="1"/>
</dbReference>
<reference evidence="4 5" key="1">
    <citation type="submission" date="2019-02" db="EMBL/GenBank/DDBJ databases">
        <title>Sequencing the genomes of 1000 actinobacteria strains.</title>
        <authorList>
            <person name="Klenk H.-P."/>
        </authorList>
    </citation>
    <scope>NUCLEOTIDE SEQUENCE [LARGE SCALE GENOMIC DNA]</scope>
    <source>
        <strain evidence="4 5">DSM 16932</strain>
    </source>
</reference>
<evidence type="ECO:0000256" key="1">
    <source>
        <dbReference type="ARBA" id="ARBA00023002"/>
    </source>
</evidence>
<keyword evidence="5" id="KW-1185">Reference proteome</keyword>
<evidence type="ECO:0000313" key="4">
    <source>
        <dbReference type="EMBL" id="RZS61472.1"/>
    </source>
</evidence>
<dbReference type="FunFam" id="1.20.1090.10:FF:000001">
    <property type="entry name" value="Aldehyde-alcohol dehydrogenase"/>
    <property type="match status" value="1"/>
</dbReference>
<dbReference type="NCBIfam" id="TIGR02638">
    <property type="entry name" value="lactal_redase"/>
    <property type="match status" value="1"/>
</dbReference>
<dbReference type="AlphaFoldDB" id="A0A4Q7M4B1"/>
<dbReference type="NCBIfam" id="NF007911">
    <property type="entry name" value="PRK10624.1"/>
    <property type="match status" value="1"/>
</dbReference>
<organism evidence="4 5">
    <name type="scientific">Xylanimonas ulmi</name>
    <dbReference type="NCBI Taxonomy" id="228973"/>
    <lineage>
        <taxon>Bacteria</taxon>
        <taxon>Bacillati</taxon>
        <taxon>Actinomycetota</taxon>
        <taxon>Actinomycetes</taxon>
        <taxon>Micrococcales</taxon>
        <taxon>Promicromonosporaceae</taxon>
        <taxon>Xylanimonas</taxon>
    </lineage>
</organism>
<dbReference type="CDD" id="cd08176">
    <property type="entry name" value="LPO"/>
    <property type="match status" value="1"/>
</dbReference>
<gene>
    <name evidence="4" type="ORF">EV386_1774</name>
</gene>